<proteinExistence type="predicted"/>
<gene>
    <name evidence="2" type="ORF">DPMN_146340</name>
</gene>
<feature type="region of interest" description="Disordered" evidence="1">
    <location>
        <begin position="48"/>
        <end position="132"/>
    </location>
</feature>
<evidence type="ECO:0000313" key="3">
    <source>
        <dbReference type="Proteomes" id="UP000828390"/>
    </source>
</evidence>
<feature type="compositionally biased region" description="Acidic residues" evidence="1">
    <location>
        <begin position="106"/>
        <end position="117"/>
    </location>
</feature>
<sequence>MASSNMQMIMKDLQNLKQEESALVNLASKISDQLNRLKVEELALQNMARQQAEELERRSRGSQRSINRSLSHEGGREEEEGDENEEEEFVRPLDLYVNRHFAERNDQEEEEEEDDDEGKQSDDIEQFVKGLC</sequence>
<dbReference type="InterPro" id="IPR029138">
    <property type="entry name" value="SNAPC5"/>
</dbReference>
<dbReference type="OrthoDB" id="6158499at2759"/>
<keyword evidence="3" id="KW-1185">Reference proteome</keyword>
<dbReference type="Proteomes" id="UP000828390">
    <property type="component" value="Unassembled WGS sequence"/>
</dbReference>
<name>A0A9D4F7Q5_DREPO</name>
<evidence type="ECO:0000313" key="2">
    <source>
        <dbReference type="EMBL" id="KAH3792841.1"/>
    </source>
</evidence>
<dbReference type="AlphaFoldDB" id="A0A9D4F7Q5"/>
<reference evidence="2" key="2">
    <citation type="submission" date="2020-11" db="EMBL/GenBank/DDBJ databases">
        <authorList>
            <person name="McCartney M.A."/>
            <person name="Auch B."/>
            <person name="Kono T."/>
            <person name="Mallez S."/>
            <person name="Becker A."/>
            <person name="Gohl D.M."/>
            <person name="Silverstein K.A.T."/>
            <person name="Koren S."/>
            <person name="Bechman K.B."/>
            <person name="Herman A."/>
            <person name="Abrahante J.E."/>
            <person name="Garbe J."/>
        </authorList>
    </citation>
    <scope>NUCLEOTIDE SEQUENCE</scope>
    <source>
        <strain evidence="2">Duluth1</strain>
        <tissue evidence="2">Whole animal</tissue>
    </source>
</reference>
<dbReference type="GO" id="GO:0005634">
    <property type="term" value="C:nucleus"/>
    <property type="evidence" value="ECO:0007669"/>
    <property type="project" value="InterPro"/>
</dbReference>
<dbReference type="EMBL" id="JAIWYP010000007">
    <property type="protein sequence ID" value="KAH3792841.1"/>
    <property type="molecule type" value="Genomic_DNA"/>
</dbReference>
<accession>A0A9D4F7Q5</accession>
<dbReference type="GO" id="GO:0006384">
    <property type="term" value="P:transcription initiation at RNA polymerase III promoter"/>
    <property type="evidence" value="ECO:0007669"/>
    <property type="project" value="InterPro"/>
</dbReference>
<comment type="caution">
    <text evidence="2">The sequence shown here is derived from an EMBL/GenBank/DDBJ whole genome shotgun (WGS) entry which is preliminary data.</text>
</comment>
<evidence type="ECO:0000256" key="1">
    <source>
        <dbReference type="SAM" id="MobiDB-lite"/>
    </source>
</evidence>
<dbReference type="Pfam" id="PF15497">
    <property type="entry name" value="SNAPC5"/>
    <property type="match status" value="1"/>
</dbReference>
<organism evidence="2 3">
    <name type="scientific">Dreissena polymorpha</name>
    <name type="common">Zebra mussel</name>
    <name type="synonym">Mytilus polymorpha</name>
    <dbReference type="NCBI Taxonomy" id="45954"/>
    <lineage>
        <taxon>Eukaryota</taxon>
        <taxon>Metazoa</taxon>
        <taxon>Spiralia</taxon>
        <taxon>Lophotrochozoa</taxon>
        <taxon>Mollusca</taxon>
        <taxon>Bivalvia</taxon>
        <taxon>Autobranchia</taxon>
        <taxon>Heteroconchia</taxon>
        <taxon>Euheterodonta</taxon>
        <taxon>Imparidentia</taxon>
        <taxon>Neoheterodontei</taxon>
        <taxon>Myida</taxon>
        <taxon>Dreissenoidea</taxon>
        <taxon>Dreissenidae</taxon>
        <taxon>Dreissena</taxon>
    </lineage>
</organism>
<dbReference type="GO" id="GO:0006366">
    <property type="term" value="P:transcription by RNA polymerase II"/>
    <property type="evidence" value="ECO:0007669"/>
    <property type="project" value="InterPro"/>
</dbReference>
<reference evidence="2" key="1">
    <citation type="journal article" date="2019" name="bioRxiv">
        <title>The Genome of the Zebra Mussel, Dreissena polymorpha: A Resource for Invasive Species Research.</title>
        <authorList>
            <person name="McCartney M.A."/>
            <person name="Auch B."/>
            <person name="Kono T."/>
            <person name="Mallez S."/>
            <person name="Zhang Y."/>
            <person name="Obille A."/>
            <person name="Becker A."/>
            <person name="Abrahante J.E."/>
            <person name="Garbe J."/>
            <person name="Badalamenti J.P."/>
            <person name="Herman A."/>
            <person name="Mangelson H."/>
            <person name="Liachko I."/>
            <person name="Sullivan S."/>
            <person name="Sone E.D."/>
            <person name="Koren S."/>
            <person name="Silverstein K.A.T."/>
            <person name="Beckman K.B."/>
            <person name="Gohl D.M."/>
        </authorList>
    </citation>
    <scope>NUCLEOTIDE SEQUENCE</scope>
    <source>
        <strain evidence="2">Duluth1</strain>
        <tissue evidence="2">Whole animal</tissue>
    </source>
</reference>
<protein>
    <submittedName>
        <fullName evidence="2">Uncharacterized protein</fullName>
    </submittedName>
</protein>
<feature type="compositionally biased region" description="Acidic residues" evidence="1">
    <location>
        <begin position="76"/>
        <end position="88"/>
    </location>
</feature>